<evidence type="ECO:0000259" key="1">
    <source>
        <dbReference type="Pfam" id="PF24238"/>
    </source>
</evidence>
<dbReference type="InterPro" id="IPR056271">
    <property type="entry name" value="CDGP_dom"/>
</dbReference>
<gene>
    <name evidence="2" type="primary">52</name>
    <name evidence="2" type="ORF">SEA_ALANGRANT_52</name>
</gene>
<dbReference type="EMBL" id="KR080200">
    <property type="protein sequence ID" value="AKF14717.1"/>
    <property type="molecule type" value="Genomic_DNA"/>
</dbReference>
<dbReference type="Proteomes" id="UP000225161">
    <property type="component" value="Genome"/>
</dbReference>
<evidence type="ECO:0000313" key="3">
    <source>
        <dbReference type="Proteomes" id="UP000225161"/>
    </source>
</evidence>
<name>A0A0F6SJS3_9CAUD</name>
<proteinExistence type="predicted"/>
<sequence length="132" mass="14528">MKRRIALAIVSLSALLVVGFAAATTDAKADVLPPGTHCQTTTGIWLGKGTARDLCDTPRRADGSWTRYREFYTPAHTINAYSSCSGTYYRICNYYPERYVPFRSNGVEVYDVSDAPGAVNTPLWDEPGWIAA</sequence>
<feature type="domain" description="CDGP" evidence="1">
    <location>
        <begin position="38"/>
        <end position="130"/>
    </location>
</feature>
<reference evidence="2 3" key="1">
    <citation type="journal article" date="2015" name="Genome Announc.">
        <title>Genome Sequences of Mycobacteriophages AlanGrant, Baee, Corofin, OrangeOswald, and Vincenzo, New Members of Cluster B.</title>
        <authorList>
            <person name="Pope W.H."/>
            <person name="Carbonara M.E."/>
            <person name="Cioffi H.M."/>
            <person name="Cruz T."/>
            <person name="Dang B.Q."/>
            <person name="Doyle A.N."/>
            <person name="Fan O.H."/>
            <person name="Gallagher M."/>
            <person name="Gentile G.M."/>
            <person name="German B.A."/>
            <person name="Farrell M.E."/>
            <person name="Gerwig M."/>
            <person name="Hunter K.L."/>
            <person name="Lefever V.E."/>
            <person name="Marfisi N.A."/>
            <person name="McDonnell J.E."/>
            <person name="Monga J.K."/>
            <person name="Quiroz K.G."/>
            <person name="Pong A.C."/>
            <person name="Rimple P.A."/>
            <person name="Situ M."/>
            <person name="Sohnen P.C."/>
            <person name="Stockinger A.N."/>
            <person name="Thompson P.K."/>
            <person name="Torchio N.M."/>
            <person name="Toner C.L."/>
            <person name="Ulbrich M.C."/>
            <person name="Vohra N.I."/>
            <person name="Zakir A."/>
            <person name="Adkins N.L."/>
            <person name="Brown B.R."/>
            <person name="Churilla B.M."/>
            <person name="Kramer Z.J."/>
            <person name="Lapin J.S."/>
            <person name="Montgomery M.T."/>
            <person name="Prout A.K."/>
            <person name="Grubb S.R."/>
            <person name="Warner M.H."/>
            <person name="Bowman C.A."/>
            <person name="Russell D.A."/>
            <person name="Hatfull G.F."/>
        </authorList>
    </citation>
    <scope>NUCLEOTIDE SEQUENCE [LARGE SCALE GENOMIC DNA]</scope>
</reference>
<dbReference type="Pfam" id="PF24238">
    <property type="entry name" value="CDGP"/>
    <property type="match status" value="1"/>
</dbReference>
<accession>A0A0F6SJS3</accession>
<organism evidence="2 3">
    <name type="scientific">Mycobacterium phage AlanGrant</name>
    <dbReference type="NCBI Taxonomy" id="1647307"/>
    <lineage>
        <taxon>Viruses</taxon>
        <taxon>Duplodnaviria</taxon>
        <taxon>Heunggongvirae</taxon>
        <taxon>Uroviricota</taxon>
        <taxon>Caudoviricetes</taxon>
        <taxon>Bclasvirinae</taxon>
        <taxon>Coopervirus</taxon>
        <taxon>Coopervirus vincenzo</taxon>
    </lineage>
</organism>
<protein>
    <recommendedName>
        <fullName evidence="1">CDGP domain-containing protein</fullName>
    </recommendedName>
</protein>
<evidence type="ECO:0000313" key="2">
    <source>
        <dbReference type="EMBL" id="AKF14717.1"/>
    </source>
</evidence>